<feature type="transmembrane region" description="Helical" evidence="1">
    <location>
        <begin position="138"/>
        <end position="159"/>
    </location>
</feature>
<keyword evidence="1" id="KW-0472">Membrane</keyword>
<dbReference type="Proteomes" id="UP000767238">
    <property type="component" value="Unassembled WGS sequence"/>
</dbReference>
<dbReference type="OrthoDB" id="3836570at2759"/>
<protein>
    <submittedName>
        <fullName evidence="2">Uncharacterized protein</fullName>
    </submittedName>
</protein>
<keyword evidence="1" id="KW-1133">Transmembrane helix</keyword>
<proteinExistence type="predicted"/>
<feature type="non-terminal residue" evidence="2">
    <location>
        <position position="1"/>
    </location>
</feature>
<evidence type="ECO:0000313" key="3">
    <source>
        <dbReference type="Proteomes" id="UP000767238"/>
    </source>
</evidence>
<name>A0A9P8GE59_AURME</name>
<feature type="transmembrane region" description="Helical" evidence="1">
    <location>
        <begin position="21"/>
        <end position="45"/>
    </location>
</feature>
<keyword evidence="1" id="KW-0812">Transmembrane</keyword>
<feature type="transmembrane region" description="Helical" evidence="1">
    <location>
        <begin position="65"/>
        <end position="87"/>
    </location>
</feature>
<gene>
    <name evidence="2" type="ORF">KCV03_g5502</name>
</gene>
<accession>A0A9P8GE59</accession>
<evidence type="ECO:0000313" key="2">
    <source>
        <dbReference type="EMBL" id="KAH0220552.1"/>
    </source>
</evidence>
<sequence>MTFQETADMNRKTAWSGKVLIPMWTIQIAATLSNIIGYICFLVWYRNYSYNWASGGAQYDMNRATYGFISAVVLVILWFFALFMIIFEIARFHKKNLPARTMLTSQIILSVFCTICFLLEMVGLFLNVDGGIKTVLNFFATIVALAFFYGTLIYTIVIYHRRKSAKRESKNSYGMTGLDEEVGHGKGETKFEVNKA</sequence>
<dbReference type="AlphaFoldDB" id="A0A9P8GE59"/>
<reference evidence="2" key="2">
    <citation type="submission" date="2021-08" db="EMBL/GenBank/DDBJ databases">
        <authorList>
            <person name="Gostincar C."/>
            <person name="Sun X."/>
            <person name="Song Z."/>
            <person name="Gunde-Cimerman N."/>
        </authorList>
    </citation>
    <scope>NUCLEOTIDE SEQUENCE</scope>
    <source>
        <strain evidence="2">EXF-8016</strain>
    </source>
</reference>
<organism evidence="2 3">
    <name type="scientific">Aureobasidium melanogenum</name>
    <name type="common">Aureobasidium pullulans var. melanogenum</name>
    <dbReference type="NCBI Taxonomy" id="46634"/>
    <lineage>
        <taxon>Eukaryota</taxon>
        <taxon>Fungi</taxon>
        <taxon>Dikarya</taxon>
        <taxon>Ascomycota</taxon>
        <taxon>Pezizomycotina</taxon>
        <taxon>Dothideomycetes</taxon>
        <taxon>Dothideomycetidae</taxon>
        <taxon>Dothideales</taxon>
        <taxon>Saccotheciaceae</taxon>
        <taxon>Aureobasidium</taxon>
    </lineage>
</organism>
<feature type="transmembrane region" description="Helical" evidence="1">
    <location>
        <begin position="107"/>
        <end position="126"/>
    </location>
</feature>
<evidence type="ECO:0000256" key="1">
    <source>
        <dbReference type="SAM" id="Phobius"/>
    </source>
</evidence>
<comment type="caution">
    <text evidence="2">The sequence shown here is derived from an EMBL/GenBank/DDBJ whole genome shotgun (WGS) entry which is preliminary data.</text>
</comment>
<dbReference type="EMBL" id="JAHFYH010000037">
    <property type="protein sequence ID" value="KAH0220552.1"/>
    <property type="molecule type" value="Genomic_DNA"/>
</dbReference>
<reference evidence="2" key="1">
    <citation type="journal article" date="2021" name="J Fungi (Basel)">
        <title>Virulence traits and population genomics of the black yeast Aureobasidium melanogenum.</title>
        <authorList>
            <person name="Cernosa A."/>
            <person name="Sun X."/>
            <person name="Gostincar C."/>
            <person name="Fang C."/>
            <person name="Gunde-Cimerman N."/>
            <person name="Song Z."/>
        </authorList>
    </citation>
    <scope>NUCLEOTIDE SEQUENCE</scope>
    <source>
        <strain evidence="2">EXF-8016</strain>
    </source>
</reference>